<evidence type="ECO:0000256" key="1">
    <source>
        <dbReference type="ARBA" id="ARBA00006432"/>
    </source>
</evidence>
<keyword evidence="2" id="KW-0436">Ligase</keyword>
<dbReference type="PROSITE" id="PS00455">
    <property type="entry name" value="AMP_BINDING"/>
    <property type="match status" value="1"/>
</dbReference>
<proteinExistence type="inferred from homology"/>
<accession>A0A923H9V7</accession>
<gene>
    <name evidence="6" type="ORF">H7U19_13580</name>
</gene>
<dbReference type="Proteomes" id="UP000656244">
    <property type="component" value="Unassembled WGS sequence"/>
</dbReference>
<name>A0A923H9V7_9FLAO</name>
<evidence type="ECO:0000313" key="7">
    <source>
        <dbReference type="Proteomes" id="UP000656244"/>
    </source>
</evidence>
<organism evidence="6 7">
    <name type="scientific">Hyunsoonleella aquatilis</name>
    <dbReference type="NCBI Taxonomy" id="2762758"/>
    <lineage>
        <taxon>Bacteria</taxon>
        <taxon>Pseudomonadati</taxon>
        <taxon>Bacteroidota</taxon>
        <taxon>Flavobacteriia</taxon>
        <taxon>Flavobacteriales</taxon>
        <taxon>Flavobacteriaceae</taxon>
    </lineage>
</organism>
<dbReference type="GO" id="GO:0005324">
    <property type="term" value="F:long-chain fatty acid transmembrane transporter activity"/>
    <property type="evidence" value="ECO:0007669"/>
    <property type="project" value="TreeGrafter"/>
</dbReference>
<dbReference type="PANTHER" id="PTHR43107">
    <property type="entry name" value="LONG-CHAIN FATTY ACID TRANSPORT PROTEIN"/>
    <property type="match status" value="1"/>
</dbReference>
<dbReference type="Gene3D" id="3.40.50.12780">
    <property type="entry name" value="N-terminal domain of ligase-like"/>
    <property type="match status" value="1"/>
</dbReference>
<comment type="caution">
    <text evidence="6">The sequence shown here is derived from an EMBL/GenBank/DDBJ whole genome shotgun (WGS) entry which is preliminary data.</text>
</comment>
<dbReference type="RefSeq" id="WP_186563261.1">
    <property type="nucleotide sequence ID" value="NZ_JACNMF010000004.1"/>
</dbReference>
<keyword evidence="7" id="KW-1185">Reference proteome</keyword>
<dbReference type="InterPro" id="IPR042099">
    <property type="entry name" value="ANL_N_sf"/>
</dbReference>
<dbReference type="Gene3D" id="3.30.300.30">
    <property type="match status" value="1"/>
</dbReference>
<dbReference type="AlphaFoldDB" id="A0A923H9V7"/>
<dbReference type="InterPro" id="IPR000873">
    <property type="entry name" value="AMP-dep_synth/lig_dom"/>
</dbReference>
<feature type="domain" description="AMP-dependent synthetase/ligase" evidence="5">
    <location>
        <begin position="52"/>
        <end position="427"/>
    </location>
</feature>
<keyword evidence="4" id="KW-0067">ATP-binding</keyword>
<dbReference type="GO" id="GO:0005524">
    <property type="term" value="F:ATP binding"/>
    <property type="evidence" value="ECO:0007669"/>
    <property type="project" value="UniProtKB-KW"/>
</dbReference>
<protein>
    <submittedName>
        <fullName evidence="6">Long-chain-acyl-CoA synthetase</fullName>
    </submittedName>
</protein>
<evidence type="ECO:0000256" key="3">
    <source>
        <dbReference type="ARBA" id="ARBA00022741"/>
    </source>
</evidence>
<sequence length="605" mass="68510">MPKKDENNTLSFLQVFGKIVKLVPQLPRFIKNIKKAKSITPESLQSIGKIIEYNAENHGSTIALQFDNQTYTYKQFNEISNRYANYLLELGVKNNETVIVILENRPELLFLITACAKIGAIISLINPNQKGEVLIHSIELATSTHFFVGEELISNFEEVKSSLSNASNHKYYWISDAGLNDCPTGYVNLKETLVNANSNNPSTTQNIKAGQVYAYVFTSGTTGLPKASRQTHKKWLSAYYWFGKVNMNLNPNDVMYVPLPFYHTNALIVGWSITLSGPCAMVMRRKFSVTHFWKDVSKYNVSAFIYIGELCRYLLNAPESDLDRAHLIKKIIGNGLRPDIWHQFKKRFNIDGVYELYGAADGNVGFTNTLNLDCTVGWSPQKFKIVKYDVENDATIKDQNGFLIPVQKGETGLLISEISEAFVFDGYVNKTKNEGKILRNVFKQGDQWFNSGDLLQDIGYRHARFVDRIGDTFRWKGENVATAEVEGVLCNLGCVEMSAVYGVQIPNNDGRAGMATILKDQNEPFNVEAIADYLLKKLPRYAVPIFIRMKDEMDFTHTHKIKKSDLKKEGFNCSDTVYAMLPKSNTYVRLDDELLSEINKGAYIF</sequence>
<dbReference type="Pfam" id="PF00501">
    <property type="entry name" value="AMP-binding"/>
    <property type="match status" value="1"/>
</dbReference>
<keyword evidence="3" id="KW-0547">Nucleotide-binding</keyword>
<dbReference type="GO" id="GO:0005886">
    <property type="term" value="C:plasma membrane"/>
    <property type="evidence" value="ECO:0007669"/>
    <property type="project" value="TreeGrafter"/>
</dbReference>
<dbReference type="InterPro" id="IPR020845">
    <property type="entry name" value="AMP-binding_CS"/>
</dbReference>
<dbReference type="FunFam" id="3.30.300.30:FF:000002">
    <property type="entry name" value="Long-chain fatty acid transport protein 1"/>
    <property type="match status" value="1"/>
</dbReference>
<dbReference type="NCBIfam" id="NF006134">
    <property type="entry name" value="PRK08279.1"/>
    <property type="match status" value="1"/>
</dbReference>
<dbReference type="SUPFAM" id="SSF56801">
    <property type="entry name" value="Acetyl-CoA synthetase-like"/>
    <property type="match status" value="1"/>
</dbReference>
<dbReference type="InterPro" id="IPR045851">
    <property type="entry name" value="AMP-bd_C_sf"/>
</dbReference>
<reference evidence="6" key="1">
    <citation type="submission" date="2020-08" db="EMBL/GenBank/DDBJ databases">
        <title>Hyunsoonleella sp. strain SJ7 genome sequencing and assembly.</title>
        <authorList>
            <person name="Kim I."/>
        </authorList>
    </citation>
    <scope>NUCLEOTIDE SEQUENCE</scope>
    <source>
        <strain evidence="6">SJ7</strain>
    </source>
</reference>
<comment type="similarity">
    <text evidence="1">Belongs to the ATP-dependent AMP-binding enzyme family.</text>
</comment>
<evidence type="ECO:0000256" key="4">
    <source>
        <dbReference type="ARBA" id="ARBA00022840"/>
    </source>
</evidence>
<dbReference type="PANTHER" id="PTHR43107:SF15">
    <property type="entry name" value="FATTY ACID TRANSPORT PROTEIN 3, ISOFORM A"/>
    <property type="match status" value="1"/>
</dbReference>
<dbReference type="EMBL" id="JACNMF010000004">
    <property type="protein sequence ID" value="MBC3759445.1"/>
    <property type="molecule type" value="Genomic_DNA"/>
</dbReference>
<dbReference type="GO" id="GO:0004467">
    <property type="term" value="F:long-chain fatty acid-CoA ligase activity"/>
    <property type="evidence" value="ECO:0007669"/>
    <property type="project" value="TreeGrafter"/>
</dbReference>
<evidence type="ECO:0000256" key="2">
    <source>
        <dbReference type="ARBA" id="ARBA00022598"/>
    </source>
</evidence>
<evidence type="ECO:0000313" key="6">
    <source>
        <dbReference type="EMBL" id="MBC3759445.1"/>
    </source>
</evidence>
<evidence type="ECO:0000259" key="5">
    <source>
        <dbReference type="Pfam" id="PF00501"/>
    </source>
</evidence>
<dbReference type="GO" id="GO:0044539">
    <property type="term" value="P:long-chain fatty acid import into cell"/>
    <property type="evidence" value="ECO:0007669"/>
    <property type="project" value="TreeGrafter"/>
</dbReference>